<dbReference type="OrthoDB" id="542013at2759"/>
<dbReference type="GO" id="GO:0016491">
    <property type="term" value="F:oxidoreductase activity"/>
    <property type="evidence" value="ECO:0007669"/>
    <property type="project" value="UniProtKB-KW"/>
</dbReference>
<dbReference type="InterPro" id="IPR002347">
    <property type="entry name" value="SDR_fam"/>
</dbReference>
<name>A0A5N7CN17_PETAA</name>
<reference evidence="2" key="1">
    <citation type="submission" date="2019-04" db="EMBL/GenBank/DDBJ databases">
        <title>Friends and foes A comparative genomics studyof 23 Aspergillus species from section Flavi.</title>
        <authorList>
            <consortium name="DOE Joint Genome Institute"/>
            <person name="Kjaerbolling I."/>
            <person name="Vesth T."/>
            <person name="Frisvad J.C."/>
            <person name="Nybo J.L."/>
            <person name="Theobald S."/>
            <person name="Kildgaard S."/>
            <person name="Isbrandt T."/>
            <person name="Kuo A."/>
            <person name="Sato A."/>
            <person name="Lyhne E.K."/>
            <person name="Kogle M.E."/>
            <person name="Wiebenga A."/>
            <person name="Kun R.S."/>
            <person name="Lubbers R.J."/>
            <person name="Makela M.R."/>
            <person name="Barry K."/>
            <person name="Chovatia M."/>
            <person name="Clum A."/>
            <person name="Daum C."/>
            <person name="Haridas S."/>
            <person name="He G."/>
            <person name="LaButti K."/>
            <person name="Lipzen A."/>
            <person name="Mondo S."/>
            <person name="Riley R."/>
            <person name="Salamov A."/>
            <person name="Simmons B.A."/>
            <person name="Magnuson J.K."/>
            <person name="Henrissat B."/>
            <person name="Mortensen U.H."/>
            <person name="Larsen T.O."/>
            <person name="Devries R.P."/>
            <person name="Grigoriev I.V."/>
            <person name="Machida M."/>
            <person name="Baker S.E."/>
            <person name="Andersen M.R."/>
        </authorList>
    </citation>
    <scope>NUCLEOTIDE SEQUENCE [LARGE SCALE GENOMIC DNA]</scope>
    <source>
        <strain evidence="2">IBT 14317</strain>
    </source>
</reference>
<proteinExistence type="predicted"/>
<evidence type="ECO:0000256" key="1">
    <source>
        <dbReference type="ARBA" id="ARBA00023002"/>
    </source>
</evidence>
<dbReference type="AlphaFoldDB" id="A0A5N7CN17"/>
<dbReference type="PANTHER" id="PTHR43157:SF67">
    <property type="entry name" value="DEHYDROGENASE_REDUCTASE FAMILY PROTEIN, PUTATIVE (AFU_ORTHOLOGUE AFUA_3G02580)-RELATED"/>
    <property type="match status" value="1"/>
</dbReference>
<evidence type="ECO:0008006" key="3">
    <source>
        <dbReference type="Google" id="ProtNLM"/>
    </source>
</evidence>
<keyword evidence="1" id="KW-0560">Oxidoreductase</keyword>
<dbReference type="InterPro" id="IPR036291">
    <property type="entry name" value="NAD(P)-bd_dom_sf"/>
</dbReference>
<sequence length="322" mass="35118">MVSFPYFIYHNLFHHPPTPSTPLTNQTIIITGSNTGLGLEAARHIARLGASKIILAVRNTAAGHEAVKSIEESTNRPGICEVWEVDLASYASVLSFADRANALPRLDAVIENAALATQNYQLAEGHERSITVNVISTVLLGLLLLPKLRETGKLYPGRKPTLSIVVSEVHAWTKFPEWRSENTFSALDDQATTDMYERYPTSKLVGILAVREMVARLRDESVVVNMINPGFCHSQLAREGGWSMAVMKMVLAKSTEEGSRTLVAGAVGGVESHGQYMDCGRVAPDYLSDFVRSEDGGRAQRKVWGELGEILEGVKSGVLGNL</sequence>
<dbReference type="PANTHER" id="PTHR43157">
    <property type="entry name" value="PHOSPHATIDYLINOSITOL-GLYCAN BIOSYNTHESIS CLASS F PROTEIN-RELATED"/>
    <property type="match status" value="1"/>
</dbReference>
<dbReference type="SUPFAM" id="SSF51735">
    <property type="entry name" value="NAD(P)-binding Rossmann-fold domains"/>
    <property type="match status" value="1"/>
</dbReference>
<dbReference type="Pfam" id="PF00106">
    <property type="entry name" value="adh_short"/>
    <property type="match status" value="1"/>
</dbReference>
<dbReference type="Gene3D" id="3.40.50.720">
    <property type="entry name" value="NAD(P)-binding Rossmann-like Domain"/>
    <property type="match status" value="1"/>
</dbReference>
<accession>A0A5N7CN17</accession>
<dbReference type="EMBL" id="ML735217">
    <property type="protein sequence ID" value="KAE8395660.1"/>
    <property type="molecule type" value="Genomic_DNA"/>
</dbReference>
<dbReference type="Proteomes" id="UP000326877">
    <property type="component" value="Unassembled WGS sequence"/>
</dbReference>
<protein>
    <recommendedName>
        <fullName evidence="3">Short-chain dehydrogenase/reductase family protein</fullName>
    </recommendedName>
</protein>
<gene>
    <name evidence="2" type="ORF">BDV23DRAFT_168437</name>
</gene>
<organism evidence="2">
    <name type="scientific">Petromyces alliaceus</name>
    <name type="common">Aspergillus alliaceus</name>
    <dbReference type="NCBI Taxonomy" id="209559"/>
    <lineage>
        <taxon>Eukaryota</taxon>
        <taxon>Fungi</taxon>
        <taxon>Dikarya</taxon>
        <taxon>Ascomycota</taxon>
        <taxon>Pezizomycotina</taxon>
        <taxon>Eurotiomycetes</taxon>
        <taxon>Eurotiomycetidae</taxon>
        <taxon>Eurotiales</taxon>
        <taxon>Aspergillaceae</taxon>
        <taxon>Aspergillus</taxon>
        <taxon>Aspergillus subgen. Circumdati</taxon>
    </lineage>
</organism>
<evidence type="ECO:0000313" key="2">
    <source>
        <dbReference type="EMBL" id="KAE8395660.1"/>
    </source>
</evidence>
<dbReference type="PRINTS" id="PR00081">
    <property type="entry name" value="GDHRDH"/>
</dbReference>